<evidence type="ECO:0000256" key="5">
    <source>
        <dbReference type="ARBA" id="ARBA00023110"/>
    </source>
</evidence>
<dbReference type="GO" id="GO:0003755">
    <property type="term" value="F:peptidyl-prolyl cis-trans isomerase activity"/>
    <property type="evidence" value="ECO:0007669"/>
    <property type="project" value="UniProtKB-EC"/>
</dbReference>
<organism evidence="11 12">
    <name type="scientific">Ahrensia kielensis</name>
    <dbReference type="NCBI Taxonomy" id="76980"/>
    <lineage>
        <taxon>Bacteria</taxon>
        <taxon>Pseudomonadati</taxon>
        <taxon>Pseudomonadota</taxon>
        <taxon>Alphaproteobacteria</taxon>
        <taxon>Hyphomicrobiales</taxon>
        <taxon>Ahrensiaceae</taxon>
        <taxon>Ahrensia</taxon>
    </lineage>
</organism>
<dbReference type="Pfam" id="PF13616">
    <property type="entry name" value="Rotamase_3"/>
    <property type="match status" value="1"/>
</dbReference>
<dbReference type="PANTHER" id="PTHR47245">
    <property type="entry name" value="PEPTIDYLPROLYL ISOMERASE"/>
    <property type="match status" value="1"/>
</dbReference>
<evidence type="ECO:0000256" key="7">
    <source>
        <dbReference type="ARBA" id="ARBA00031484"/>
    </source>
</evidence>
<protein>
    <recommendedName>
        <fullName evidence="4">Parvulin-like PPIase</fullName>
        <ecNumber evidence="3">5.2.1.8</ecNumber>
    </recommendedName>
    <alternativeName>
        <fullName evidence="6">Peptidyl-prolyl cis-trans isomerase plp</fullName>
    </alternativeName>
    <alternativeName>
        <fullName evidence="7">Rotamase plp</fullName>
    </alternativeName>
</protein>
<reference evidence="11 12" key="1">
    <citation type="submission" date="2024-03" db="EMBL/GenBank/DDBJ databases">
        <title>Community enrichment and isolation of bacterial strains for fucoidan degradation.</title>
        <authorList>
            <person name="Sichert A."/>
        </authorList>
    </citation>
    <scope>NUCLEOTIDE SEQUENCE [LARGE SCALE GENOMIC DNA]</scope>
    <source>
        <strain evidence="11 12">AS62</strain>
    </source>
</reference>
<evidence type="ECO:0000259" key="10">
    <source>
        <dbReference type="PROSITE" id="PS50198"/>
    </source>
</evidence>
<dbReference type="PROSITE" id="PS50198">
    <property type="entry name" value="PPIC_PPIASE_2"/>
    <property type="match status" value="1"/>
</dbReference>
<evidence type="ECO:0000256" key="8">
    <source>
        <dbReference type="PROSITE-ProRule" id="PRU00278"/>
    </source>
</evidence>
<dbReference type="PANTHER" id="PTHR47245:SF2">
    <property type="entry name" value="PEPTIDYL-PROLYL CIS-TRANS ISOMERASE HP_0175-RELATED"/>
    <property type="match status" value="1"/>
</dbReference>
<dbReference type="RefSeq" id="WP_342848904.1">
    <property type="nucleotide sequence ID" value="NZ_JBBMQO010000007.1"/>
</dbReference>
<feature type="chain" id="PRO_5047536060" description="Parvulin-like PPIase" evidence="9">
    <location>
        <begin position="39"/>
        <end position="300"/>
    </location>
</feature>
<evidence type="ECO:0000313" key="11">
    <source>
        <dbReference type="EMBL" id="MEM5502646.1"/>
    </source>
</evidence>
<dbReference type="SUPFAM" id="SSF54534">
    <property type="entry name" value="FKBP-like"/>
    <property type="match status" value="1"/>
</dbReference>
<evidence type="ECO:0000256" key="9">
    <source>
        <dbReference type="SAM" id="SignalP"/>
    </source>
</evidence>
<evidence type="ECO:0000256" key="1">
    <source>
        <dbReference type="ARBA" id="ARBA00000971"/>
    </source>
</evidence>
<dbReference type="InterPro" id="IPR050245">
    <property type="entry name" value="PrsA_foldase"/>
</dbReference>
<dbReference type="Proteomes" id="UP001477870">
    <property type="component" value="Unassembled WGS sequence"/>
</dbReference>
<evidence type="ECO:0000256" key="2">
    <source>
        <dbReference type="ARBA" id="ARBA00007656"/>
    </source>
</evidence>
<keyword evidence="8 11" id="KW-0413">Isomerase</keyword>
<evidence type="ECO:0000313" key="12">
    <source>
        <dbReference type="Proteomes" id="UP001477870"/>
    </source>
</evidence>
<dbReference type="InterPro" id="IPR000297">
    <property type="entry name" value="PPIase_PpiC"/>
</dbReference>
<evidence type="ECO:0000256" key="6">
    <source>
        <dbReference type="ARBA" id="ARBA00030642"/>
    </source>
</evidence>
<dbReference type="InterPro" id="IPR046357">
    <property type="entry name" value="PPIase_dom_sf"/>
</dbReference>
<evidence type="ECO:0000256" key="3">
    <source>
        <dbReference type="ARBA" id="ARBA00013194"/>
    </source>
</evidence>
<comment type="catalytic activity">
    <reaction evidence="1">
        <text>[protein]-peptidylproline (omega=180) = [protein]-peptidylproline (omega=0)</text>
        <dbReference type="Rhea" id="RHEA:16237"/>
        <dbReference type="Rhea" id="RHEA-COMP:10747"/>
        <dbReference type="Rhea" id="RHEA-COMP:10748"/>
        <dbReference type="ChEBI" id="CHEBI:83833"/>
        <dbReference type="ChEBI" id="CHEBI:83834"/>
        <dbReference type="EC" id="5.2.1.8"/>
    </reaction>
</comment>
<feature type="signal peptide" evidence="9">
    <location>
        <begin position="1"/>
        <end position="38"/>
    </location>
</feature>
<comment type="caution">
    <text evidence="11">The sequence shown here is derived from an EMBL/GenBank/DDBJ whole genome shotgun (WGS) entry which is preliminary data.</text>
</comment>
<proteinExistence type="inferred from homology"/>
<name>A0ABU9T933_9HYPH</name>
<gene>
    <name evidence="11" type="ORF">WNY59_13705</name>
</gene>
<feature type="domain" description="PpiC" evidence="10">
    <location>
        <begin position="151"/>
        <end position="241"/>
    </location>
</feature>
<keyword evidence="5 8" id="KW-0697">Rotamase</keyword>
<keyword evidence="9" id="KW-0732">Signal</keyword>
<sequence length="300" mass="32945">MTLTSTSLPLNAVRTRKVAYLSAAIFAIGSVFSTAAFAQDAEDKVIGTLGGEPIMQSDLALTVSEMGEQLGQVPAEQQQFAALMALIDIKLLASKAREDGLDQDDEFKKRAKFLDDRTLHNILFRKDVIDGIADEEVRARYDKEVAATPSENEVNAAHILVETEEAAKEIIKALDDGADFTDLAKEKSTGPSGPQGGDLGYFTKGRMVPEFEEVAFALDAGGYTKEPVKTQFGYHVILVKDIRPVQPPAFEQVQPQIRATLLREKYFNYIKGLRDTAEINIEDEALKAAYEKAIAEQEAQ</sequence>
<dbReference type="InterPro" id="IPR027304">
    <property type="entry name" value="Trigger_fact/SurA_dom_sf"/>
</dbReference>
<accession>A0ABU9T933</accession>
<evidence type="ECO:0000256" key="4">
    <source>
        <dbReference type="ARBA" id="ARBA00018370"/>
    </source>
</evidence>
<comment type="similarity">
    <text evidence="2">Belongs to the PpiC/parvulin rotamase family.</text>
</comment>
<dbReference type="Gene3D" id="3.10.50.40">
    <property type="match status" value="1"/>
</dbReference>
<dbReference type="EMBL" id="JBBMQO010000007">
    <property type="protein sequence ID" value="MEM5502646.1"/>
    <property type="molecule type" value="Genomic_DNA"/>
</dbReference>
<dbReference type="EC" id="5.2.1.8" evidence="3"/>
<keyword evidence="12" id="KW-1185">Reference proteome</keyword>
<dbReference type="SUPFAM" id="SSF109998">
    <property type="entry name" value="Triger factor/SurA peptide-binding domain-like"/>
    <property type="match status" value="1"/>
</dbReference>